<dbReference type="EnsemblProtists" id="EOD40773">
    <property type="protein sequence ID" value="EOD40773"/>
    <property type="gene ID" value="EMIHUDRAFT_466451"/>
</dbReference>
<dbReference type="InterPro" id="IPR001849">
    <property type="entry name" value="PH_domain"/>
</dbReference>
<dbReference type="PROSITE" id="PS50190">
    <property type="entry name" value="SEC7"/>
    <property type="match status" value="1"/>
</dbReference>
<dbReference type="Gene3D" id="2.30.29.30">
    <property type="entry name" value="Pleckstrin-homology domain (PH domain)/Phosphotyrosine-binding domain (PTB)"/>
    <property type="match status" value="1"/>
</dbReference>
<dbReference type="Pfam" id="PF01369">
    <property type="entry name" value="Sec7"/>
    <property type="match status" value="1"/>
</dbReference>
<dbReference type="GO" id="GO:0005085">
    <property type="term" value="F:guanyl-nucleotide exchange factor activity"/>
    <property type="evidence" value="ECO:0007669"/>
    <property type="project" value="InterPro"/>
</dbReference>
<keyword evidence="5" id="KW-1185">Reference proteome</keyword>
<feature type="region of interest" description="Disordered" evidence="1">
    <location>
        <begin position="433"/>
        <end position="452"/>
    </location>
</feature>
<reference evidence="4" key="2">
    <citation type="submission" date="2024-10" db="UniProtKB">
        <authorList>
            <consortium name="EnsemblProtists"/>
        </authorList>
    </citation>
    <scope>IDENTIFICATION</scope>
</reference>
<dbReference type="Gene3D" id="1.10.1000.11">
    <property type="entry name" value="Arf Nucleotide-binding Site Opener,domain 2"/>
    <property type="match status" value="1"/>
</dbReference>
<dbReference type="SMART" id="SM00233">
    <property type="entry name" value="PH"/>
    <property type="match status" value="1"/>
</dbReference>
<dbReference type="RefSeq" id="XP_005793202.1">
    <property type="nucleotide sequence ID" value="XM_005793145.1"/>
</dbReference>
<dbReference type="InterPro" id="IPR011993">
    <property type="entry name" value="PH-like_dom_sf"/>
</dbReference>
<evidence type="ECO:0000313" key="5">
    <source>
        <dbReference type="Proteomes" id="UP000013827"/>
    </source>
</evidence>
<dbReference type="InterPro" id="IPR000904">
    <property type="entry name" value="Sec7_dom"/>
</dbReference>
<feature type="domain" description="SEC7" evidence="3">
    <location>
        <begin position="105"/>
        <end position="282"/>
    </location>
</feature>
<evidence type="ECO:0000256" key="1">
    <source>
        <dbReference type="SAM" id="MobiDB-lite"/>
    </source>
</evidence>
<dbReference type="SUPFAM" id="SSF50729">
    <property type="entry name" value="PH domain-like"/>
    <property type="match status" value="1"/>
</dbReference>
<dbReference type="SMART" id="SM00222">
    <property type="entry name" value="Sec7"/>
    <property type="match status" value="1"/>
</dbReference>
<dbReference type="InterPro" id="IPR035999">
    <property type="entry name" value="Sec7_dom_sf"/>
</dbReference>
<dbReference type="Pfam" id="PF00169">
    <property type="entry name" value="PH"/>
    <property type="match status" value="1"/>
</dbReference>
<dbReference type="SUPFAM" id="SSF48425">
    <property type="entry name" value="Sec7 domain"/>
    <property type="match status" value="1"/>
</dbReference>
<dbReference type="PaxDb" id="2903-EOD40773"/>
<proteinExistence type="predicted"/>
<dbReference type="InterPro" id="IPR023394">
    <property type="entry name" value="Sec7_C_sf"/>
</dbReference>
<dbReference type="GO" id="GO:0032012">
    <property type="term" value="P:regulation of ARF protein signal transduction"/>
    <property type="evidence" value="ECO:0007669"/>
    <property type="project" value="InterPro"/>
</dbReference>
<dbReference type="KEGG" id="ehx:EMIHUDRAFT_466451"/>
<evidence type="ECO:0000259" key="3">
    <source>
        <dbReference type="PROSITE" id="PS50190"/>
    </source>
</evidence>
<dbReference type="CDD" id="cd00171">
    <property type="entry name" value="Sec7"/>
    <property type="match status" value="1"/>
</dbReference>
<dbReference type="eggNOG" id="KOG0930">
    <property type="taxonomic scope" value="Eukaryota"/>
</dbReference>
<feature type="region of interest" description="Disordered" evidence="1">
    <location>
        <begin position="29"/>
        <end position="72"/>
    </location>
</feature>
<evidence type="ECO:0000313" key="4">
    <source>
        <dbReference type="EnsemblProtists" id="EOD40773"/>
    </source>
</evidence>
<dbReference type="Proteomes" id="UP000013827">
    <property type="component" value="Unassembled WGS sequence"/>
</dbReference>
<accession>A0A0D3KYD8</accession>
<feature type="domain" description="PH" evidence="2">
    <location>
        <begin position="293"/>
        <end position="416"/>
    </location>
</feature>
<evidence type="ECO:0000259" key="2">
    <source>
        <dbReference type="PROSITE" id="PS50003"/>
    </source>
</evidence>
<dbReference type="PROSITE" id="PS50003">
    <property type="entry name" value="PH_DOMAIN"/>
    <property type="match status" value="1"/>
</dbReference>
<dbReference type="AlphaFoldDB" id="A0A0D3KYD8"/>
<dbReference type="STRING" id="2903.R1DZC2"/>
<dbReference type="HOGENOM" id="CLU_606126_0_0_1"/>
<dbReference type="PANTHER" id="PTHR10663">
    <property type="entry name" value="GUANYL-NUCLEOTIDE EXCHANGE FACTOR"/>
    <property type="match status" value="1"/>
</dbReference>
<name>A0A0D3KYD8_EMIH1</name>
<dbReference type="Gene3D" id="1.10.220.20">
    <property type="match status" value="1"/>
</dbReference>
<organism evidence="4 5">
    <name type="scientific">Emiliania huxleyi (strain CCMP1516)</name>
    <dbReference type="NCBI Taxonomy" id="280463"/>
    <lineage>
        <taxon>Eukaryota</taxon>
        <taxon>Haptista</taxon>
        <taxon>Haptophyta</taxon>
        <taxon>Prymnesiophyceae</taxon>
        <taxon>Isochrysidales</taxon>
        <taxon>Noelaerhabdaceae</taxon>
        <taxon>Emiliania</taxon>
    </lineage>
</organism>
<sequence>MPAASTPPAVPRPPAEYVLRAREAALDWSNAAPTGEAGPSSAAVPSLRRLRTKSSVSGRQGEGPADAHGGDRPVVARVELIHSCDDGSVVTMCVSCPDVPAQACRSFNQDARATVAALLRGEHASCPGRRYTGRELAAWVLTEEQISKLRLGDLLGRRDESAAAVLSAFVAALDLRALRLDDALRFFLSLFRLPGEAQMIGRIMEAFAARYATQHADTPLGSADTVYVLSYALIMLNVDAHSAAVTHKMTQHQFAAGLRGVDGGADLPAPLLAELYASICGREIVMEQREYISSKVEGWLCKRGGRVPSWKRRYFILSGSCLYYFTSPKDAAPLGIVPLEGVEVRPTSRSQASFEVRPAALPGAQAGPRHVRSVRASSYRPGGALVEQGHHASFRFRAASAAERQRWVDAIREHSVGDPMAGVRATLSRHKSGRWAASSGEKVAAPPARAVV</sequence>
<protein>
    <submittedName>
        <fullName evidence="4">Uncharacterized protein</fullName>
    </submittedName>
</protein>
<reference evidence="5" key="1">
    <citation type="journal article" date="2013" name="Nature">
        <title>Pan genome of the phytoplankton Emiliania underpins its global distribution.</title>
        <authorList>
            <person name="Read B.A."/>
            <person name="Kegel J."/>
            <person name="Klute M.J."/>
            <person name="Kuo A."/>
            <person name="Lefebvre S.C."/>
            <person name="Maumus F."/>
            <person name="Mayer C."/>
            <person name="Miller J."/>
            <person name="Monier A."/>
            <person name="Salamov A."/>
            <person name="Young J."/>
            <person name="Aguilar M."/>
            <person name="Claverie J.M."/>
            <person name="Frickenhaus S."/>
            <person name="Gonzalez K."/>
            <person name="Herman E.K."/>
            <person name="Lin Y.C."/>
            <person name="Napier J."/>
            <person name="Ogata H."/>
            <person name="Sarno A.F."/>
            <person name="Shmutz J."/>
            <person name="Schroeder D."/>
            <person name="de Vargas C."/>
            <person name="Verret F."/>
            <person name="von Dassow P."/>
            <person name="Valentin K."/>
            <person name="Van de Peer Y."/>
            <person name="Wheeler G."/>
            <person name="Dacks J.B."/>
            <person name="Delwiche C.F."/>
            <person name="Dyhrman S.T."/>
            <person name="Glockner G."/>
            <person name="John U."/>
            <person name="Richards T."/>
            <person name="Worden A.Z."/>
            <person name="Zhang X."/>
            <person name="Grigoriev I.V."/>
            <person name="Allen A.E."/>
            <person name="Bidle K."/>
            <person name="Borodovsky M."/>
            <person name="Bowler C."/>
            <person name="Brownlee C."/>
            <person name="Cock J.M."/>
            <person name="Elias M."/>
            <person name="Gladyshev V.N."/>
            <person name="Groth M."/>
            <person name="Guda C."/>
            <person name="Hadaegh A."/>
            <person name="Iglesias-Rodriguez M.D."/>
            <person name="Jenkins J."/>
            <person name="Jones B.M."/>
            <person name="Lawson T."/>
            <person name="Leese F."/>
            <person name="Lindquist E."/>
            <person name="Lobanov A."/>
            <person name="Lomsadze A."/>
            <person name="Malik S.B."/>
            <person name="Marsh M.E."/>
            <person name="Mackinder L."/>
            <person name="Mock T."/>
            <person name="Mueller-Roeber B."/>
            <person name="Pagarete A."/>
            <person name="Parker M."/>
            <person name="Probert I."/>
            <person name="Quesneville H."/>
            <person name="Raines C."/>
            <person name="Rensing S.A."/>
            <person name="Riano-Pachon D.M."/>
            <person name="Richier S."/>
            <person name="Rokitta S."/>
            <person name="Shiraiwa Y."/>
            <person name="Soanes D.M."/>
            <person name="van der Giezen M."/>
            <person name="Wahlund T.M."/>
            <person name="Williams B."/>
            <person name="Wilson W."/>
            <person name="Wolfe G."/>
            <person name="Wurch L.L."/>
        </authorList>
    </citation>
    <scope>NUCLEOTIDE SEQUENCE</scope>
</reference>
<dbReference type="GeneID" id="17285957"/>